<gene>
    <name evidence="2" type="ORF">XH99_37700</name>
</gene>
<dbReference type="InterPro" id="IPR039418">
    <property type="entry name" value="LexA-like"/>
</dbReference>
<protein>
    <submittedName>
        <fullName evidence="2">DNA-binding protein</fullName>
    </submittedName>
</protein>
<dbReference type="EMBL" id="LBJQ01000094">
    <property type="protein sequence ID" value="RXH21797.1"/>
    <property type="molecule type" value="Genomic_DNA"/>
</dbReference>
<dbReference type="Proteomes" id="UP000289546">
    <property type="component" value="Unassembled WGS sequence"/>
</dbReference>
<keyword evidence="3" id="KW-1185">Reference proteome</keyword>
<keyword evidence="2" id="KW-0238">DNA-binding</keyword>
<comment type="caution">
    <text evidence="2">The sequence shown here is derived from an EMBL/GenBank/DDBJ whole genome shotgun (WGS) entry which is preliminary data.</text>
</comment>
<accession>A0A4Q0RS13</accession>
<name>A0A4Q0RS13_9BRAD</name>
<dbReference type="SUPFAM" id="SSF51306">
    <property type="entry name" value="LexA/Signal peptidase"/>
    <property type="match status" value="1"/>
</dbReference>
<dbReference type="Pfam" id="PF00717">
    <property type="entry name" value="Peptidase_S24"/>
    <property type="match status" value="1"/>
</dbReference>
<evidence type="ECO:0000259" key="1">
    <source>
        <dbReference type="Pfam" id="PF00717"/>
    </source>
</evidence>
<evidence type="ECO:0000313" key="3">
    <source>
        <dbReference type="Proteomes" id="UP000289546"/>
    </source>
</evidence>
<reference evidence="2 3" key="1">
    <citation type="submission" date="2015-04" db="EMBL/GenBank/DDBJ databases">
        <title>Comparative genomics of rhizobia nodulating Arachis hypogaea in China.</title>
        <authorList>
            <person name="Li Y."/>
        </authorList>
    </citation>
    <scope>NUCLEOTIDE SEQUENCE [LARGE SCALE GENOMIC DNA]</scope>
    <source>
        <strain evidence="2 3">CCBAU 51757</strain>
    </source>
</reference>
<evidence type="ECO:0000313" key="2">
    <source>
        <dbReference type="EMBL" id="RXH21797.1"/>
    </source>
</evidence>
<dbReference type="Gene3D" id="2.10.109.10">
    <property type="entry name" value="Umud Fragment, subunit A"/>
    <property type="match status" value="1"/>
</dbReference>
<dbReference type="GO" id="GO:0003677">
    <property type="term" value="F:DNA binding"/>
    <property type="evidence" value="ECO:0007669"/>
    <property type="project" value="UniProtKB-KW"/>
</dbReference>
<sequence length="209" mass="22074">MLTHDQIWVALDRLAARAGLSPSGLAKRAGLDPTTFNRSKRVTSDGRERWPSTESIAKALAAADSSIESFARLIDNDDTGDGRSVPMLDFALASASGAFDESGLPSGKGWTATALPATEDGHTFALEISGDAFAPVYRGGDIVLVSPGAPIRKGDRVVVRSKTGEVTIATLRRRAAKALELQPLDASQAVRTMAAGDVAWIARIVWTSQ</sequence>
<feature type="domain" description="Peptidase S24/S26A/S26B/S26C" evidence="1">
    <location>
        <begin position="105"/>
        <end position="205"/>
    </location>
</feature>
<dbReference type="InterPro" id="IPR036286">
    <property type="entry name" value="LexA/Signal_pep-like_sf"/>
</dbReference>
<proteinExistence type="predicted"/>
<dbReference type="InterPro" id="IPR015927">
    <property type="entry name" value="Peptidase_S24_S26A/B/C"/>
</dbReference>
<dbReference type="AlphaFoldDB" id="A0A4Q0RS13"/>
<organism evidence="2 3">
    <name type="scientific">Bradyrhizobium nanningense</name>
    <dbReference type="NCBI Taxonomy" id="1325118"/>
    <lineage>
        <taxon>Bacteria</taxon>
        <taxon>Pseudomonadati</taxon>
        <taxon>Pseudomonadota</taxon>
        <taxon>Alphaproteobacteria</taxon>
        <taxon>Hyphomicrobiales</taxon>
        <taxon>Nitrobacteraceae</taxon>
        <taxon>Bradyrhizobium</taxon>
    </lineage>
</organism>
<dbReference type="CDD" id="cd06529">
    <property type="entry name" value="S24_LexA-like"/>
    <property type="match status" value="1"/>
</dbReference>